<protein>
    <recommendedName>
        <fullName evidence="4">Triosephosphate isomerase</fullName>
        <ecNumber evidence="4">5.3.1.1</ecNumber>
    </recommendedName>
</protein>
<name>A0A2B7YZC0_POLH7</name>
<dbReference type="InterPro" id="IPR000652">
    <property type="entry name" value="Triosephosphate_isomerase"/>
</dbReference>
<dbReference type="PANTHER" id="PTHR21139:SF2">
    <property type="entry name" value="TRIOSEPHOSPHATE ISOMERASE"/>
    <property type="match status" value="1"/>
</dbReference>
<dbReference type="GO" id="GO:0004807">
    <property type="term" value="F:triose-phosphate isomerase activity"/>
    <property type="evidence" value="ECO:0007669"/>
    <property type="project" value="UniProtKB-EC"/>
</dbReference>
<evidence type="ECO:0000256" key="3">
    <source>
        <dbReference type="ARBA" id="ARBA00023235"/>
    </source>
</evidence>
<evidence type="ECO:0000313" key="5">
    <source>
        <dbReference type="EMBL" id="PGH27036.1"/>
    </source>
</evidence>
<evidence type="ECO:0000256" key="4">
    <source>
        <dbReference type="RuleBase" id="RU363013"/>
    </source>
</evidence>
<evidence type="ECO:0000313" key="6">
    <source>
        <dbReference type="Proteomes" id="UP000224634"/>
    </source>
</evidence>
<dbReference type="PANTHER" id="PTHR21139">
    <property type="entry name" value="TRIOSEPHOSPHATE ISOMERASE"/>
    <property type="match status" value="1"/>
</dbReference>
<comment type="pathway">
    <text evidence="4">Carbohydrate biosynthesis; gluconeogenesis.</text>
</comment>
<sequence length="305" mass="32638">MSSQDPITQTAELKAAPSTMPPQYPVLPKTLLLISLKMYFTPSRTLSYLRALLDPQNDIIRPQNREKLLLALIPDFLTIYPCAEIIREFTATTTGNNDDEKLPVPFLLGAQDCFWEPLGAYTGEVSPLSLHSMGVSIVELGHAERRAIFHENDNNVARKAAAASTQGMIPLVCVGEVAVPGSVFADAVDAAVKECGVQVEAVLSAIPATAPVIFAYEPVWAIGKPKPAGVEHVAAVVRGIRGVVERVSGGERVGEVRVLYGGSAGPGLWGEGGLGKAVDGMFLGRFAHEVEGVRKVVREVEESLE</sequence>
<dbReference type="Pfam" id="PF00121">
    <property type="entry name" value="TIM"/>
    <property type="match status" value="1"/>
</dbReference>
<dbReference type="GO" id="GO:0006094">
    <property type="term" value="P:gluconeogenesis"/>
    <property type="evidence" value="ECO:0007669"/>
    <property type="project" value="UniProtKB-UniPathway"/>
</dbReference>
<comment type="catalytic activity">
    <reaction evidence="4">
        <text>D-glyceraldehyde 3-phosphate = dihydroxyacetone phosphate</text>
        <dbReference type="Rhea" id="RHEA:18585"/>
        <dbReference type="ChEBI" id="CHEBI:57642"/>
        <dbReference type="ChEBI" id="CHEBI:59776"/>
        <dbReference type="EC" id="5.3.1.1"/>
    </reaction>
</comment>
<dbReference type="UniPathway" id="UPA00138"/>
<dbReference type="EC" id="5.3.1.1" evidence="4"/>
<dbReference type="Proteomes" id="UP000224634">
    <property type="component" value="Unassembled WGS sequence"/>
</dbReference>
<accession>A0A2B7YZC0</accession>
<dbReference type="InterPro" id="IPR013785">
    <property type="entry name" value="Aldolase_TIM"/>
</dbReference>
<keyword evidence="4" id="KW-0324">Glycolysis</keyword>
<comment type="similarity">
    <text evidence="1 4">Belongs to the triosephosphate isomerase family.</text>
</comment>
<evidence type="ECO:0000256" key="2">
    <source>
        <dbReference type="ARBA" id="ARBA00011738"/>
    </source>
</evidence>
<dbReference type="GO" id="GO:0006096">
    <property type="term" value="P:glycolytic process"/>
    <property type="evidence" value="ECO:0007669"/>
    <property type="project" value="UniProtKB-UniPathway"/>
</dbReference>
<dbReference type="GO" id="GO:0019563">
    <property type="term" value="P:glycerol catabolic process"/>
    <property type="evidence" value="ECO:0007669"/>
    <property type="project" value="TreeGrafter"/>
</dbReference>
<dbReference type="CDD" id="cd00311">
    <property type="entry name" value="TIM"/>
    <property type="match status" value="1"/>
</dbReference>
<evidence type="ECO:0000256" key="1">
    <source>
        <dbReference type="ARBA" id="ARBA00007422"/>
    </source>
</evidence>
<reference evidence="5 6" key="1">
    <citation type="submission" date="2017-10" db="EMBL/GenBank/DDBJ databases">
        <title>Comparative genomics in systemic dimorphic fungi from Ajellomycetaceae.</title>
        <authorList>
            <person name="Munoz J.F."/>
            <person name="Mcewen J.G."/>
            <person name="Clay O.K."/>
            <person name="Cuomo C.A."/>
        </authorList>
    </citation>
    <scope>NUCLEOTIDE SEQUENCE [LARGE SCALE GENOMIC DNA]</scope>
    <source>
        <strain evidence="5 6">UAMH7299</strain>
    </source>
</reference>
<keyword evidence="3 4" id="KW-0413">Isomerase</keyword>
<keyword evidence="6" id="KW-1185">Reference proteome</keyword>
<dbReference type="UniPathway" id="UPA00109">
    <property type="reaction ID" value="UER00189"/>
</dbReference>
<dbReference type="FunFam" id="3.20.20.70:FF:000270">
    <property type="entry name" value="Triosephosphate isomerase"/>
    <property type="match status" value="1"/>
</dbReference>
<dbReference type="PROSITE" id="PS51440">
    <property type="entry name" value="TIM_2"/>
    <property type="match status" value="1"/>
</dbReference>
<dbReference type="GO" id="GO:0046166">
    <property type="term" value="P:glyceraldehyde-3-phosphate biosynthetic process"/>
    <property type="evidence" value="ECO:0007669"/>
    <property type="project" value="TreeGrafter"/>
</dbReference>
<dbReference type="OrthoDB" id="6715177at2759"/>
<dbReference type="Gene3D" id="3.20.20.70">
    <property type="entry name" value="Aldolase class I"/>
    <property type="match status" value="1"/>
</dbReference>
<organism evidence="5 6">
    <name type="scientific">Polytolypa hystricis (strain UAMH7299)</name>
    <dbReference type="NCBI Taxonomy" id="1447883"/>
    <lineage>
        <taxon>Eukaryota</taxon>
        <taxon>Fungi</taxon>
        <taxon>Dikarya</taxon>
        <taxon>Ascomycota</taxon>
        <taxon>Pezizomycotina</taxon>
        <taxon>Eurotiomycetes</taxon>
        <taxon>Eurotiomycetidae</taxon>
        <taxon>Onygenales</taxon>
        <taxon>Onygenales incertae sedis</taxon>
        <taxon>Polytolypa</taxon>
    </lineage>
</organism>
<proteinExistence type="inferred from homology"/>
<gene>
    <name evidence="5" type="ORF">AJ80_01221</name>
</gene>
<comment type="pathway">
    <text evidence="4">Carbohydrate degradation; glycolysis; D-glyceraldehyde 3-phosphate from glycerone phosphate: step 1/1.</text>
</comment>
<dbReference type="AlphaFoldDB" id="A0A2B7YZC0"/>
<dbReference type="GO" id="GO:0005829">
    <property type="term" value="C:cytosol"/>
    <property type="evidence" value="ECO:0007669"/>
    <property type="project" value="TreeGrafter"/>
</dbReference>
<dbReference type="SUPFAM" id="SSF51351">
    <property type="entry name" value="Triosephosphate isomerase (TIM)"/>
    <property type="match status" value="1"/>
</dbReference>
<keyword evidence="4" id="KW-0312">Gluconeogenesis</keyword>
<dbReference type="InterPro" id="IPR035990">
    <property type="entry name" value="TIM_sf"/>
</dbReference>
<comment type="caution">
    <text evidence="5">The sequence shown here is derived from an EMBL/GenBank/DDBJ whole genome shotgun (WGS) entry which is preliminary data.</text>
</comment>
<comment type="subunit">
    <text evidence="2">Homodimer.</text>
</comment>
<dbReference type="STRING" id="1447883.A0A2B7YZC0"/>
<dbReference type="EMBL" id="PDNA01000010">
    <property type="protein sequence ID" value="PGH27036.1"/>
    <property type="molecule type" value="Genomic_DNA"/>
</dbReference>